<comment type="caution">
    <text evidence="1">The sequence shown here is derived from an EMBL/GenBank/DDBJ whole genome shotgun (WGS) entry which is preliminary data.</text>
</comment>
<keyword evidence="2" id="KW-1185">Reference proteome</keyword>
<dbReference type="Pfam" id="PF07352">
    <property type="entry name" value="Phage_Mu_Gam"/>
    <property type="match status" value="1"/>
</dbReference>
<dbReference type="EMBL" id="BPQP01000105">
    <property type="protein sequence ID" value="GJD97748.1"/>
    <property type="molecule type" value="Genomic_DNA"/>
</dbReference>
<dbReference type="RefSeq" id="WP_238246796.1">
    <property type="nucleotide sequence ID" value="NZ_BPQP01000105.1"/>
</dbReference>
<organism evidence="1 2">
    <name type="scientific">Methylobacterium iners</name>
    <dbReference type="NCBI Taxonomy" id="418707"/>
    <lineage>
        <taxon>Bacteria</taxon>
        <taxon>Pseudomonadati</taxon>
        <taxon>Pseudomonadota</taxon>
        <taxon>Alphaproteobacteria</taxon>
        <taxon>Hyphomicrobiales</taxon>
        <taxon>Methylobacteriaceae</taxon>
        <taxon>Methylobacterium</taxon>
    </lineage>
</organism>
<proteinExistence type="predicted"/>
<dbReference type="Gene3D" id="1.20.5.170">
    <property type="match status" value="1"/>
</dbReference>
<reference evidence="1" key="1">
    <citation type="journal article" date="2021" name="Front. Microbiol.">
        <title>Comprehensive Comparative Genomics and Phenotyping of Methylobacterium Species.</title>
        <authorList>
            <person name="Alessa O."/>
            <person name="Ogura Y."/>
            <person name="Fujitani Y."/>
            <person name="Takami H."/>
            <person name="Hayashi T."/>
            <person name="Sahin N."/>
            <person name="Tani A."/>
        </authorList>
    </citation>
    <scope>NUCLEOTIDE SEQUENCE</scope>
    <source>
        <strain evidence="1">DSM 19015</strain>
    </source>
</reference>
<gene>
    <name evidence="1" type="ORF">OCOJLMKI_4981</name>
</gene>
<evidence type="ECO:0008006" key="3">
    <source>
        <dbReference type="Google" id="ProtNLM"/>
    </source>
</evidence>
<evidence type="ECO:0000313" key="2">
    <source>
        <dbReference type="Proteomes" id="UP001055125"/>
    </source>
</evidence>
<evidence type="ECO:0000313" key="1">
    <source>
        <dbReference type="EMBL" id="GJD97748.1"/>
    </source>
</evidence>
<dbReference type="SUPFAM" id="SSF161266">
    <property type="entry name" value="Gam-like"/>
    <property type="match status" value="1"/>
</dbReference>
<protein>
    <recommendedName>
        <fullName evidence="3">Host-nuclease inhibitor protein Gam</fullName>
    </recommendedName>
</protein>
<reference evidence="1" key="2">
    <citation type="submission" date="2021-08" db="EMBL/GenBank/DDBJ databases">
        <authorList>
            <person name="Tani A."/>
            <person name="Ola A."/>
            <person name="Ogura Y."/>
            <person name="Katsura K."/>
            <person name="Hayashi T."/>
        </authorList>
    </citation>
    <scope>NUCLEOTIDE SEQUENCE</scope>
    <source>
        <strain evidence="1">DSM 19015</strain>
    </source>
</reference>
<dbReference type="InterPro" id="IPR009951">
    <property type="entry name" value="Host-nuc_inhib_Gam"/>
</dbReference>
<dbReference type="Proteomes" id="UP001055125">
    <property type="component" value="Unassembled WGS sequence"/>
</dbReference>
<accession>A0ABQ4S3P2</accession>
<name>A0ABQ4S3P2_9HYPH</name>
<sequence>MARAKTKAAGTNLPVPQNDGEAERLVARIGVIDRTLDAEQADHNAAVALLEEKFAQRKKELTAERGGLVEALNIWATAHRERLTNGGRTKTVQLVTGRIEWREGSPSVTLNGKRVSKTGKEVLPLIFARIAELQSVTTGGPLQERTRAKFEQQCLQAFLRVTTTLNKEAMHTDRKTAEMLSGVAVVGSGETFAVEPLASQIREVA</sequence>